<keyword evidence="1" id="KW-0418">Kinase</keyword>
<keyword evidence="1" id="KW-0808">Transferase</keyword>
<gene>
    <name evidence="1" type="ORF">D0T12_25675</name>
</gene>
<dbReference type="EMBL" id="QVNQ01000008">
    <property type="protein sequence ID" value="RFS82924.1"/>
    <property type="molecule type" value="Genomic_DNA"/>
</dbReference>
<dbReference type="Proteomes" id="UP000262882">
    <property type="component" value="Unassembled WGS sequence"/>
</dbReference>
<dbReference type="SUPFAM" id="SSF56112">
    <property type="entry name" value="Protein kinase-like (PK-like)"/>
    <property type="match status" value="1"/>
</dbReference>
<sequence>MSYDLSPTCSLSRLPKLFADTDSSSVTTARPVRDMSTRRIISISYVDPALAGLLTGNQVRLTSTALLLMSSYFQFISTSSYLHPGGDGRVDVVITPPPVLVRNALGVWGADGRRWLDDLPRIADAVARDWGLRLGRPYALSYHWVAEATREDGSAAVLKLGPTRPGHLAVEAAALEFYDGRGAVRLLAHDAERGALLLERATPGTLARDLVPERDEDATAAVIDVIRRLHRPAPPESPLPDLVKAGAAFTRHLDRFPGDAPLPRHLVERAAKLFEELCGDATERVVLHGDLHHDNVLRAEREPWLAIDPHGYVGDPGYETGALLYNPDPDDRDDALLKLVPARIEQLADGLGMPRERVEAWGFAVCVLSEVWTTEDGGDPDGRPLDVALQLLPRLS</sequence>
<reference evidence="1 2" key="1">
    <citation type="submission" date="2018-08" db="EMBL/GenBank/DDBJ databases">
        <title>Actinomadura spongicola sp. nov., isolated from marine sponge Leucetta chagosensis.</title>
        <authorList>
            <person name="Li L."/>
            <person name="Lin H.W."/>
        </authorList>
    </citation>
    <scope>NUCLEOTIDE SEQUENCE [LARGE SCALE GENOMIC DNA]</scope>
    <source>
        <strain evidence="1 2">LHW52907</strain>
    </source>
</reference>
<dbReference type="GO" id="GO:0019748">
    <property type="term" value="P:secondary metabolic process"/>
    <property type="evidence" value="ECO:0007669"/>
    <property type="project" value="InterPro"/>
</dbReference>
<dbReference type="GO" id="GO:0016301">
    <property type="term" value="F:kinase activity"/>
    <property type="evidence" value="ECO:0007669"/>
    <property type="project" value="UniProtKB-KW"/>
</dbReference>
<dbReference type="Pfam" id="PF04655">
    <property type="entry name" value="APH_6_hur"/>
    <property type="match status" value="1"/>
</dbReference>
<dbReference type="InterPro" id="IPR011009">
    <property type="entry name" value="Kinase-like_dom_sf"/>
</dbReference>
<evidence type="ECO:0000313" key="1">
    <source>
        <dbReference type="EMBL" id="RFS82924.1"/>
    </source>
</evidence>
<comment type="caution">
    <text evidence="1">The sequence shown here is derived from an EMBL/GenBank/DDBJ whole genome shotgun (WGS) entry which is preliminary data.</text>
</comment>
<protein>
    <submittedName>
        <fullName evidence="1">Aminoglycoside/hydroxyurea antibiotic resistance kinase</fullName>
    </submittedName>
</protein>
<accession>A0A372GC04</accession>
<name>A0A372GC04_9ACTN</name>
<evidence type="ECO:0000313" key="2">
    <source>
        <dbReference type="Proteomes" id="UP000262882"/>
    </source>
</evidence>
<keyword evidence="2" id="KW-1185">Reference proteome</keyword>
<dbReference type="Gene3D" id="3.90.1200.10">
    <property type="match status" value="1"/>
</dbReference>
<dbReference type="InterPro" id="IPR006748">
    <property type="entry name" value="NH2Glyco/OHUrea_AB-resist_kin"/>
</dbReference>
<proteinExistence type="predicted"/>
<organism evidence="1 2">
    <name type="scientific">Actinomadura spongiicola</name>
    <dbReference type="NCBI Taxonomy" id="2303421"/>
    <lineage>
        <taxon>Bacteria</taxon>
        <taxon>Bacillati</taxon>
        <taxon>Actinomycetota</taxon>
        <taxon>Actinomycetes</taxon>
        <taxon>Streptosporangiales</taxon>
        <taxon>Thermomonosporaceae</taxon>
        <taxon>Actinomadura</taxon>
    </lineage>
</organism>
<dbReference type="AlphaFoldDB" id="A0A372GC04"/>
<dbReference type="GO" id="GO:0016773">
    <property type="term" value="F:phosphotransferase activity, alcohol group as acceptor"/>
    <property type="evidence" value="ECO:0007669"/>
    <property type="project" value="InterPro"/>
</dbReference>